<dbReference type="InterPro" id="IPR013655">
    <property type="entry name" value="PAS_fold_3"/>
</dbReference>
<name>A0A4D4J131_9PSEU</name>
<dbReference type="InterPro" id="IPR000700">
    <property type="entry name" value="PAS-assoc_C"/>
</dbReference>
<sequence length="711" mass="77153">MPDDTAAQDTSHRTGSARSRAAGAVAFARRWAAELVETSHVPMSLGQVEEFLLPLTELIAAALESDPFDAEPVVEVGDDLVAMHFTGEGVLRSTLALVTGELPELLCLPGGPDLVARAGAVCGVLADAYAHALRQRTLDEQETIKRAVLKARDAMEQRLRASEERFRTVFTTSAVGIGIVSTDWYILDANESLLDILGYERDELSRTFAGELVHPDDISGLADLYGELVRGQRRHFTTEKRLLRSNGDQVWAHMVVSLVRDERGEPDYHVVMVEDVSELHLLQEWLRHQAVHDRLTGLPNRAQFVSRVESAAGRAGPTTRIALCHLGIDGFKVLNNGLGHDVGDGVLRETALRLRSLVPESRGLVARTGGDEFGILLERTSDTAEVVDLVERALRAVAEPIRTGGHEVSVSASAGVVERRAAGADPAELLRDAALTLHWAKTDGRAQWTLFDAERSRRDRDRLELAATIPTALRNGEFFVAYQPQVRLADGVVVGVDALARWDHPVLGELGAERFLDLAEQTGSAVPLGWRLLGEACAQATEWRRTLPGPALAVNVRLGLRHWRDPELIGGIRSVLADSGLDAERLRLEVPAAAVLAEDGDLPETLEVLGAIGVRVVLTGLRPGHVDRPALELLPVHGWKVSRVPAETAEERGLAELVALAHKADRVVVADGVATEEHATRLRDLGVDVAQGPHYGEPGHAADIEELLADR</sequence>
<dbReference type="SUPFAM" id="SSF55073">
    <property type="entry name" value="Nucleotide cyclase"/>
    <property type="match status" value="1"/>
</dbReference>
<dbReference type="Pfam" id="PF08447">
    <property type="entry name" value="PAS_3"/>
    <property type="match status" value="1"/>
</dbReference>
<reference evidence="6" key="1">
    <citation type="submission" date="2019-04" db="EMBL/GenBank/DDBJ databases">
        <title>Draft genome sequence of Pseudonocardiaceae bacterium SL3-2-4.</title>
        <authorList>
            <person name="Ningsih F."/>
            <person name="Yokota A."/>
            <person name="Sakai Y."/>
            <person name="Nanatani K."/>
            <person name="Yabe S."/>
            <person name="Oetari A."/>
            <person name="Sjamsuridzal W."/>
        </authorList>
    </citation>
    <scope>NUCLEOTIDE SEQUENCE [LARGE SCALE GENOMIC DNA]</scope>
    <source>
        <strain evidence="6">SL3-2-4</strain>
    </source>
</reference>
<dbReference type="Gene3D" id="3.20.20.450">
    <property type="entry name" value="EAL domain"/>
    <property type="match status" value="1"/>
</dbReference>
<dbReference type="InterPro" id="IPR000160">
    <property type="entry name" value="GGDEF_dom"/>
</dbReference>
<dbReference type="InterPro" id="IPR035965">
    <property type="entry name" value="PAS-like_dom_sf"/>
</dbReference>
<dbReference type="NCBIfam" id="TIGR00229">
    <property type="entry name" value="sensory_box"/>
    <property type="match status" value="1"/>
</dbReference>
<dbReference type="CDD" id="cd01949">
    <property type="entry name" value="GGDEF"/>
    <property type="match status" value="1"/>
</dbReference>
<dbReference type="PANTHER" id="PTHR44757">
    <property type="entry name" value="DIGUANYLATE CYCLASE DGCP"/>
    <property type="match status" value="1"/>
</dbReference>
<dbReference type="PROSITE" id="PS50883">
    <property type="entry name" value="EAL"/>
    <property type="match status" value="1"/>
</dbReference>
<dbReference type="Pfam" id="PF00990">
    <property type="entry name" value="GGDEF"/>
    <property type="match status" value="1"/>
</dbReference>
<dbReference type="Gene3D" id="3.30.70.270">
    <property type="match status" value="1"/>
</dbReference>
<dbReference type="SMART" id="SM00267">
    <property type="entry name" value="GGDEF"/>
    <property type="match status" value="1"/>
</dbReference>
<keyword evidence="6" id="KW-1185">Reference proteome</keyword>
<gene>
    <name evidence="5" type="ORF">GTS_04150</name>
</gene>
<dbReference type="OrthoDB" id="23692at2"/>
<protein>
    <submittedName>
        <fullName evidence="5">GGDEF domain-containing protein</fullName>
    </submittedName>
</protein>
<evidence type="ECO:0000259" key="4">
    <source>
        <dbReference type="PROSITE" id="PS50887"/>
    </source>
</evidence>
<dbReference type="CDD" id="cd01948">
    <property type="entry name" value="EAL"/>
    <property type="match status" value="1"/>
</dbReference>
<accession>A0A4D4J131</accession>
<dbReference type="EMBL" id="BJFL01000002">
    <property type="protein sequence ID" value="GDY28782.1"/>
    <property type="molecule type" value="Genomic_DNA"/>
</dbReference>
<evidence type="ECO:0000259" key="3">
    <source>
        <dbReference type="PROSITE" id="PS50883"/>
    </source>
</evidence>
<feature type="domain" description="PAC" evidence="2">
    <location>
        <begin position="236"/>
        <end position="288"/>
    </location>
</feature>
<dbReference type="SMART" id="SM00091">
    <property type="entry name" value="PAS"/>
    <property type="match status" value="1"/>
</dbReference>
<feature type="domain" description="EAL" evidence="3">
    <location>
        <begin position="462"/>
        <end position="711"/>
    </location>
</feature>
<evidence type="ECO:0000259" key="2">
    <source>
        <dbReference type="PROSITE" id="PS50113"/>
    </source>
</evidence>
<dbReference type="PANTHER" id="PTHR44757:SF2">
    <property type="entry name" value="BIOFILM ARCHITECTURE MAINTENANCE PROTEIN MBAA"/>
    <property type="match status" value="1"/>
</dbReference>
<dbReference type="Gene3D" id="3.30.450.20">
    <property type="entry name" value="PAS domain"/>
    <property type="match status" value="1"/>
</dbReference>
<evidence type="ECO:0000313" key="6">
    <source>
        <dbReference type="Proteomes" id="UP000298860"/>
    </source>
</evidence>
<dbReference type="SUPFAM" id="SSF55785">
    <property type="entry name" value="PYP-like sensor domain (PAS domain)"/>
    <property type="match status" value="1"/>
</dbReference>
<dbReference type="InterPro" id="IPR000014">
    <property type="entry name" value="PAS"/>
</dbReference>
<organism evidence="5 6">
    <name type="scientific">Gandjariella thermophila</name>
    <dbReference type="NCBI Taxonomy" id="1931992"/>
    <lineage>
        <taxon>Bacteria</taxon>
        <taxon>Bacillati</taxon>
        <taxon>Actinomycetota</taxon>
        <taxon>Actinomycetes</taxon>
        <taxon>Pseudonocardiales</taxon>
        <taxon>Pseudonocardiaceae</taxon>
        <taxon>Gandjariella</taxon>
    </lineage>
</organism>
<dbReference type="InterPro" id="IPR043128">
    <property type="entry name" value="Rev_trsase/Diguanyl_cyclase"/>
</dbReference>
<dbReference type="SUPFAM" id="SSF141868">
    <property type="entry name" value="EAL domain-like"/>
    <property type="match status" value="1"/>
</dbReference>
<feature type="domain" description="GGDEF" evidence="4">
    <location>
        <begin position="319"/>
        <end position="453"/>
    </location>
</feature>
<dbReference type="InterPro" id="IPR029787">
    <property type="entry name" value="Nucleotide_cyclase"/>
</dbReference>
<dbReference type="Pfam" id="PF00563">
    <property type="entry name" value="EAL"/>
    <property type="match status" value="1"/>
</dbReference>
<dbReference type="InterPro" id="IPR035919">
    <property type="entry name" value="EAL_sf"/>
</dbReference>
<dbReference type="NCBIfam" id="TIGR00254">
    <property type="entry name" value="GGDEF"/>
    <property type="match status" value="1"/>
</dbReference>
<dbReference type="CDD" id="cd00130">
    <property type="entry name" value="PAS"/>
    <property type="match status" value="1"/>
</dbReference>
<dbReference type="InterPro" id="IPR052155">
    <property type="entry name" value="Biofilm_reg_signaling"/>
</dbReference>
<proteinExistence type="predicted"/>
<dbReference type="SMART" id="SM00052">
    <property type="entry name" value="EAL"/>
    <property type="match status" value="1"/>
</dbReference>
<dbReference type="SMART" id="SM00086">
    <property type="entry name" value="PAC"/>
    <property type="match status" value="1"/>
</dbReference>
<dbReference type="AlphaFoldDB" id="A0A4D4J131"/>
<feature type="domain" description="PAS" evidence="1">
    <location>
        <begin position="162"/>
        <end position="232"/>
    </location>
</feature>
<comment type="caution">
    <text evidence="5">The sequence shown here is derived from an EMBL/GenBank/DDBJ whole genome shotgun (WGS) entry which is preliminary data.</text>
</comment>
<dbReference type="InterPro" id="IPR001633">
    <property type="entry name" value="EAL_dom"/>
</dbReference>
<dbReference type="Proteomes" id="UP000298860">
    <property type="component" value="Unassembled WGS sequence"/>
</dbReference>
<dbReference type="InterPro" id="IPR001610">
    <property type="entry name" value="PAC"/>
</dbReference>
<dbReference type="RefSeq" id="WP_137812008.1">
    <property type="nucleotide sequence ID" value="NZ_BJFL01000002.1"/>
</dbReference>
<dbReference type="PROSITE" id="PS50887">
    <property type="entry name" value="GGDEF"/>
    <property type="match status" value="1"/>
</dbReference>
<evidence type="ECO:0000313" key="5">
    <source>
        <dbReference type="EMBL" id="GDY28782.1"/>
    </source>
</evidence>
<evidence type="ECO:0000259" key="1">
    <source>
        <dbReference type="PROSITE" id="PS50112"/>
    </source>
</evidence>
<dbReference type="PROSITE" id="PS50113">
    <property type="entry name" value="PAC"/>
    <property type="match status" value="1"/>
</dbReference>
<dbReference type="PROSITE" id="PS50112">
    <property type="entry name" value="PAS"/>
    <property type="match status" value="1"/>
</dbReference>